<name>A0A0D2ANS4_9PEZI</name>
<keyword evidence="3" id="KW-1185">Reference proteome</keyword>
<gene>
    <name evidence="2" type="ORF">PV09_01111</name>
</gene>
<dbReference type="SUPFAM" id="SSF51658">
    <property type="entry name" value="Xylose isomerase-like"/>
    <property type="match status" value="1"/>
</dbReference>
<dbReference type="PANTHER" id="PTHR12110">
    <property type="entry name" value="HYDROXYPYRUVATE ISOMERASE"/>
    <property type="match status" value="1"/>
</dbReference>
<dbReference type="Proteomes" id="UP000053259">
    <property type="component" value="Unassembled WGS sequence"/>
</dbReference>
<dbReference type="RefSeq" id="XP_016218049.1">
    <property type="nucleotide sequence ID" value="XM_016353954.1"/>
</dbReference>
<dbReference type="PANTHER" id="PTHR12110:SF21">
    <property type="entry name" value="XYLOSE ISOMERASE-LIKE TIM BARREL DOMAIN-CONTAINING PROTEIN"/>
    <property type="match status" value="1"/>
</dbReference>
<dbReference type="InterPro" id="IPR050312">
    <property type="entry name" value="IolE/XylAMocC-like"/>
</dbReference>
<dbReference type="Gene3D" id="3.20.20.150">
    <property type="entry name" value="Divalent-metal-dependent TIM barrel enzymes"/>
    <property type="match status" value="1"/>
</dbReference>
<accession>A0A0D2ANS4</accession>
<dbReference type="AlphaFoldDB" id="A0A0D2ANS4"/>
<dbReference type="InParanoid" id="A0A0D2ANS4"/>
<feature type="domain" description="Xylose isomerase-like TIM barrel" evidence="1">
    <location>
        <begin position="31"/>
        <end position="326"/>
    </location>
</feature>
<reference evidence="2 3" key="1">
    <citation type="submission" date="2015-01" db="EMBL/GenBank/DDBJ databases">
        <title>The Genome Sequence of Ochroconis gallopava CBS43764.</title>
        <authorList>
            <consortium name="The Broad Institute Genomics Platform"/>
            <person name="Cuomo C."/>
            <person name="de Hoog S."/>
            <person name="Gorbushina A."/>
            <person name="Stielow B."/>
            <person name="Teixiera M."/>
            <person name="Abouelleil A."/>
            <person name="Chapman S.B."/>
            <person name="Priest M."/>
            <person name="Young S.K."/>
            <person name="Wortman J."/>
            <person name="Nusbaum C."/>
            <person name="Birren B."/>
        </authorList>
    </citation>
    <scope>NUCLEOTIDE SEQUENCE [LARGE SCALE GENOMIC DNA]</scope>
    <source>
        <strain evidence="2 3">CBS 43764</strain>
    </source>
</reference>
<dbReference type="STRING" id="253628.A0A0D2ANS4"/>
<dbReference type="VEuPathDB" id="FungiDB:PV09_01111"/>
<dbReference type="InterPro" id="IPR036237">
    <property type="entry name" value="Xyl_isomerase-like_sf"/>
</dbReference>
<dbReference type="Pfam" id="PF01261">
    <property type="entry name" value="AP_endonuc_2"/>
    <property type="match status" value="1"/>
</dbReference>
<protein>
    <recommendedName>
        <fullName evidence="1">Xylose isomerase-like TIM barrel domain-containing protein</fullName>
    </recommendedName>
</protein>
<dbReference type="EMBL" id="KN847531">
    <property type="protein sequence ID" value="KIW08180.1"/>
    <property type="molecule type" value="Genomic_DNA"/>
</dbReference>
<proteinExistence type="predicted"/>
<sequence>MIAVAPSHRYRQAIASMSLGRAWVHDLPAKLDQAKKHGFEGIELFYEDLEYIAKGIDEKIMPETLIQASHLVRNLCDERGLEIIALQPFMHYEGLRDREWHAQRVVEMKLWLKLARILGTDLIQIPSTFLSKDAVTDDRDVIVGDLRELAELAIREEPPIRLAYESLAWGTYVDRWEDCWQIVEEVNMPNFGIVLDTFNIAARVYADPAAPSGTNADADQAVAESLQRMVARIDPSKIFFVQLADAERLASPLVKGHELYNDTQPARMSWSRNCRLFYGEEAQGGYLPIKRISQVILKELGYRGWISFELFHKCLASPEEDVPEKMASRGHVSFKKFVADLGLDA</sequence>
<organism evidence="2 3">
    <name type="scientific">Verruconis gallopava</name>
    <dbReference type="NCBI Taxonomy" id="253628"/>
    <lineage>
        <taxon>Eukaryota</taxon>
        <taxon>Fungi</taxon>
        <taxon>Dikarya</taxon>
        <taxon>Ascomycota</taxon>
        <taxon>Pezizomycotina</taxon>
        <taxon>Dothideomycetes</taxon>
        <taxon>Pleosporomycetidae</taxon>
        <taxon>Venturiales</taxon>
        <taxon>Sympoventuriaceae</taxon>
        <taxon>Verruconis</taxon>
    </lineage>
</organism>
<evidence type="ECO:0000259" key="1">
    <source>
        <dbReference type="Pfam" id="PF01261"/>
    </source>
</evidence>
<evidence type="ECO:0000313" key="2">
    <source>
        <dbReference type="EMBL" id="KIW08180.1"/>
    </source>
</evidence>
<evidence type="ECO:0000313" key="3">
    <source>
        <dbReference type="Proteomes" id="UP000053259"/>
    </source>
</evidence>
<dbReference type="GeneID" id="27309084"/>
<dbReference type="OrthoDB" id="5360893at2759"/>
<dbReference type="HOGENOM" id="CLU_035063_0_0_1"/>
<dbReference type="InterPro" id="IPR013022">
    <property type="entry name" value="Xyl_isomerase-like_TIM-brl"/>
</dbReference>